<accession>A0A9X1FWM9</accession>
<proteinExistence type="predicted"/>
<evidence type="ECO:0000256" key="2">
    <source>
        <dbReference type="ARBA" id="ARBA00023125"/>
    </source>
</evidence>
<dbReference type="InterPro" id="IPR051054">
    <property type="entry name" value="SorC_transcr_regulators"/>
</dbReference>
<evidence type="ECO:0000313" key="5">
    <source>
        <dbReference type="EMBL" id="MBW4709134.1"/>
    </source>
</evidence>
<dbReference type="Proteomes" id="UP001138661">
    <property type="component" value="Unassembled WGS sequence"/>
</dbReference>
<evidence type="ECO:0000259" key="4">
    <source>
        <dbReference type="Pfam" id="PF04198"/>
    </source>
</evidence>
<dbReference type="GO" id="GO:0030246">
    <property type="term" value="F:carbohydrate binding"/>
    <property type="evidence" value="ECO:0007669"/>
    <property type="project" value="InterPro"/>
</dbReference>
<sequence>MPRAPKTNTVDAEEQLLVRLAWACEMEGMTQAAAADKFGITRLRVNKSLREARARGIVRVAVNSVYAPCAELEWQLCDAFNLNTASVAPIAGEQFDLHTMIGSSLGQYLASYLSQKTVRLFGMSWGNTLNMATRFMQPINRPDLEIISVMGGLSKGSDLNSFEITTRLADLCNAEHSYFTAPIYAGSRESRDILVAQDVFQSTIEKIRMADGIALAAGDMQKSLLIKDGMPPDIDLESIRSSGAVGDIMGYFLSANGDLVDHPINERVLGLELDDLDQISNVILAAGGPNKVPIIRALLARGCVDTLVTDEHTAQAVLDPAA</sequence>
<evidence type="ECO:0000313" key="6">
    <source>
        <dbReference type="Proteomes" id="UP001138661"/>
    </source>
</evidence>
<feature type="domain" description="Sugar-binding" evidence="4">
    <location>
        <begin position="68"/>
        <end position="318"/>
    </location>
</feature>
<evidence type="ECO:0000256" key="1">
    <source>
        <dbReference type="ARBA" id="ARBA00023015"/>
    </source>
</evidence>
<dbReference type="PANTHER" id="PTHR34294">
    <property type="entry name" value="TRANSCRIPTIONAL REGULATOR-RELATED"/>
    <property type="match status" value="1"/>
</dbReference>
<protein>
    <submittedName>
        <fullName evidence="5">Transcriptional regulator</fullName>
    </submittedName>
</protein>
<dbReference type="PANTHER" id="PTHR34294:SF1">
    <property type="entry name" value="TRANSCRIPTIONAL REGULATOR LSRR"/>
    <property type="match status" value="1"/>
</dbReference>
<dbReference type="EMBL" id="JAHXDN010000004">
    <property type="protein sequence ID" value="MBW4709134.1"/>
    <property type="molecule type" value="Genomic_DNA"/>
</dbReference>
<reference evidence="5" key="1">
    <citation type="submission" date="2021-07" db="EMBL/GenBank/DDBJ databases">
        <title>Roseobacter insulae sp. nov., isolated from a tidal flat.</title>
        <authorList>
            <person name="Park S."/>
            <person name="Yoon J.-H."/>
        </authorList>
    </citation>
    <scope>NUCLEOTIDE SEQUENCE</scope>
    <source>
        <strain evidence="5">YSTF-M11</strain>
    </source>
</reference>
<evidence type="ECO:0000256" key="3">
    <source>
        <dbReference type="ARBA" id="ARBA00023163"/>
    </source>
</evidence>
<comment type="caution">
    <text evidence="5">The sequence shown here is derived from an EMBL/GenBank/DDBJ whole genome shotgun (WGS) entry which is preliminary data.</text>
</comment>
<dbReference type="InterPro" id="IPR007324">
    <property type="entry name" value="Sugar-bd_dom_put"/>
</dbReference>
<dbReference type="RefSeq" id="WP_219504348.1">
    <property type="nucleotide sequence ID" value="NZ_JAHXDN010000004.1"/>
</dbReference>
<keyword evidence="1" id="KW-0805">Transcription regulation</keyword>
<dbReference type="GO" id="GO:0003677">
    <property type="term" value="F:DNA binding"/>
    <property type="evidence" value="ECO:0007669"/>
    <property type="project" value="UniProtKB-KW"/>
</dbReference>
<organism evidence="5 6">
    <name type="scientific">Roseobacter insulae</name>
    <dbReference type="NCBI Taxonomy" id="2859783"/>
    <lineage>
        <taxon>Bacteria</taxon>
        <taxon>Pseudomonadati</taxon>
        <taxon>Pseudomonadota</taxon>
        <taxon>Alphaproteobacteria</taxon>
        <taxon>Rhodobacterales</taxon>
        <taxon>Roseobacteraceae</taxon>
        <taxon>Roseobacter</taxon>
    </lineage>
</organism>
<keyword evidence="2" id="KW-0238">DNA-binding</keyword>
<keyword evidence="3" id="KW-0804">Transcription</keyword>
<dbReference type="Pfam" id="PF04198">
    <property type="entry name" value="Sugar-bind"/>
    <property type="match status" value="1"/>
</dbReference>
<dbReference type="AlphaFoldDB" id="A0A9X1FWM9"/>
<keyword evidence="6" id="KW-1185">Reference proteome</keyword>
<gene>
    <name evidence="5" type="ORF">KX928_15185</name>
</gene>
<name>A0A9X1FWM9_9RHOB</name>